<protein>
    <submittedName>
        <fullName evidence="1">Uncharacterized protein</fullName>
    </submittedName>
</protein>
<name>A0AAV4GDT8_9GAST</name>
<gene>
    <name evidence="1" type="ORF">ElyMa_004134900</name>
</gene>
<keyword evidence="2" id="KW-1185">Reference proteome</keyword>
<organism evidence="1 2">
    <name type="scientific">Elysia marginata</name>
    <dbReference type="NCBI Taxonomy" id="1093978"/>
    <lineage>
        <taxon>Eukaryota</taxon>
        <taxon>Metazoa</taxon>
        <taxon>Spiralia</taxon>
        <taxon>Lophotrochozoa</taxon>
        <taxon>Mollusca</taxon>
        <taxon>Gastropoda</taxon>
        <taxon>Heterobranchia</taxon>
        <taxon>Euthyneura</taxon>
        <taxon>Panpulmonata</taxon>
        <taxon>Sacoglossa</taxon>
        <taxon>Placobranchoidea</taxon>
        <taxon>Plakobranchidae</taxon>
        <taxon>Elysia</taxon>
    </lineage>
</organism>
<sequence>MSYSCTHLRNKNEKVKIDFPMKADIYRVFISSARGVRKRTENKFLIKLSGDDGIYEPKPFGKNFTYSKSNIVTYFWEGKLQERVRLLEIIPVGNTSLDICEIEVQGGKFYVC</sequence>
<comment type="caution">
    <text evidence="1">The sequence shown here is derived from an EMBL/GenBank/DDBJ whole genome shotgun (WGS) entry which is preliminary data.</text>
</comment>
<evidence type="ECO:0000313" key="2">
    <source>
        <dbReference type="Proteomes" id="UP000762676"/>
    </source>
</evidence>
<reference evidence="1 2" key="1">
    <citation type="journal article" date="2021" name="Elife">
        <title>Chloroplast acquisition without the gene transfer in kleptoplastic sea slugs, Plakobranchus ocellatus.</title>
        <authorList>
            <person name="Maeda T."/>
            <person name="Takahashi S."/>
            <person name="Yoshida T."/>
            <person name="Shimamura S."/>
            <person name="Takaki Y."/>
            <person name="Nagai Y."/>
            <person name="Toyoda A."/>
            <person name="Suzuki Y."/>
            <person name="Arimoto A."/>
            <person name="Ishii H."/>
            <person name="Satoh N."/>
            <person name="Nishiyama T."/>
            <person name="Hasebe M."/>
            <person name="Maruyama T."/>
            <person name="Minagawa J."/>
            <person name="Obokata J."/>
            <person name="Shigenobu S."/>
        </authorList>
    </citation>
    <scope>NUCLEOTIDE SEQUENCE [LARGE SCALE GENOMIC DNA]</scope>
</reference>
<proteinExistence type="predicted"/>
<evidence type="ECO:0000313" key="1">
    <source>
        <dbReference type="EMBL" id="GFR83847.1"/>
    </source>
</evidence>
<dbReference type="EMBL" id="BMAT01008388">
    <property type="protein sequence ID" value="GFR83847.1"/>
    <property type="molecule type" value="Genomic_DNA"/>
</dbReference>
<dbReference type="Proteomes" id="UP000762676">
    <property type="component" value="Unassembled WGS sequence"/>
</dbReference>
<dbReference type="AlphaFoldDB" id="A0AAV4GDT8"/>
<accession>A0AAV4GDT8</accession>